<evidence type="ECO:0000256" key="8">
    <source>
        <dbReference type="PROSITE-ProRule" id="PRU10100"/>
    </source>
</evidence>
<evidence type="ECO:0000256" key="3">
    <source>
        <dbReference type="ARBA" id="ARBA00022801"/>
    </source>
</evidence>
<keyword evidence="3" id="KW-0378">Hydrolase</keyword>
<dbReference type="EMBL" id="CP023699">
    <property type="protein sequence ID" value="QEU95930.1"/>
    <property type="molecule type" value="Genomic_DNA"/>
</dbReference>
<dbReference type="PROSITE" id="PS00144">
    <property type="entry name" value="ASN_GLN_ASE_1"/>
    <property type="match status" value="1"/>
</dbReference>
<evidence type="ECO:0000256" key="6">
    <source>
        <dbReference type="PIRSR" id="PIRSR001220-2"/>
    </source>
</evidence>
<dbReference type="InterPro" id="IPR027474">
    <property type="entry name" value="L-asparaginase_N"/>
</dbReference>
<dbReference type="PROSITE" id="PS51732">
    <property type="entry name" value="ASN_GLN_ASE_3"/>
    <property type="match status" value="1"/>
</dbReference>
<dbReference type="PANTHER" id="PTHR11707:SF28">
    <property type="entry name" value="60 KDA LYSOPHOSPHOLIPASE"/>
    <property type="match status" value="1"/>
</dbReference>
<dbReference type="InterPro" id="IPR006034">
    <property type="entry name" value="Asparaginase/glutaminase-like"/>
</dbReference>
<proteinExistence type="inferred from homology"/>
<evidence type="ECO:0000259" key="9">
    <source>
        <dbReference type="Pfam" id="PF00710"/>
    </source>
</evidence>
<evidence type="ECO:0000256" key="2">
    <source>
        <dbReference type="ARBA" id="ARBA00012920"/>
    </source>
</evidence>
<dbReference type="OrthoDB" id="9788068at2"/>
<dbReference type="Pfam" id="PF17763">
    <property type="entry name" value="Asparaginase_C"/>
    <property type="match status" value="1"/>
</dbReference>
<feature type="active site" evidence="8">
    <location>
        <position position="133"/>
    </location>
</feature>
<dbReference type="PIRSF" id="PIRSF500176">
    <property type="entry name" value="L_ASNase"/>
    <property type="match status" value="1"/>
</dbReference>
<dbReference type="KEGG" id="ska:CP970_37885"/>
<dbReference type="SUPFAM" id="SSF53774">
    <property type="entry name" value="Glutaminase/Asparaginase"/>
    <property type="match status" value="1"/>
</dbReference>
<dbReference type="InterPro" id="IPR020827">
    <property type="entry name" value="Asparaginase/glutaminase_AS1"/>
</dbReference>
<dbReference type="InterPro" id="IPR037152">
    <property type="entry name" value="L-asparaginase_N_sf"/>
</dbReference>
<dbReference type="SFLD" id="SFLDS00057">
    <property type="entry name" value="Glutaminase/Asparaginase"/>
    <property type="match status" value="1"/>
</dbReference>
<feature type="binding site" evidence="6">
    <location>
        <position position="100"/>
    </location>
    <ligand>
        <name>substrate</name>
    </ligand>
</feature>
<dbReference type="PANTHER" id="PTHR11707">
    <property type="entry name" value="L-ASPARAGINASE"/>
    <property type="match status" value="1"/>
</dbReference>
<name>A0A5J6GJ81_STRKN</name>
<keyword evidence="12" id="KW-1185">Reference proteome</keyword>
<dbReference type="Gene3D" id="3.40.50.1170">
    <property type="entry name" value="L-asparaginase, N-terminal domain"/>
    <property type="match status" value="1"/>
</dbReference>
<dbReference type="InterPro" id="IPR027473">
    <property type="entry name" value="L-asparaginase_C"/>
</dbReference>
<feature type="binding site" evidence="6">
    <location>
        <begin position="133"/>
        <end position="134"/>
    </location>
    <ligand>
        <name>substrate</name>
    </ligand>
</feature>
<dbReference type="CDD" id="cd08964">
    <property type="entry name" value="L-asparaginase_II"/>
    <property type="match status" value="1"/>
</dbReference>
<dbReference type="GO" id="GO:0004067">
    <property type="term" value="F:asparaginase activity"/>
    <property type="evidence" value="ECO:0007669"/>
    <property type="project" value="UniProtKB-UniRule"/>
</dbReference>
<dbReference type="PIRSF" id="PIRSF001220">
    <property type="entry name" value="L-ASNase_gatD"/>
    <property type="match status" value="1"/>
</dbReference>
<protein>
    <recommendedName>
        <fullName evidence="2">asparaginase</fullName>
        <ecNumber evidence="2">3.5.1.1</ecNumber>
    </recommendedName>
</protein>
<dbReference type="Gene3D" id="3.40.50.40">
    <property type="match status" value="1"/>
</dbReference>
<sequence length="386" mass="39326">MLASTLRSVRTILARGPTATTGAGDSRDSYTYGRYAEVEAVAAVDAQARRIVVISTGGTIASRWQGTGFAADAPGREVLATASIPGGITSEVIDLFNVNSPRLTSAQQLTLLHTVHEVLADPGVDGIVVTHGTDTLEESAFLLDLHHHDPRPVVFTGAQKPLGAENGDGPGNLYDALLTAATVRGLGVLVVFDGKVHAARGTVKTQTVAADAFADPSGPRVANVGFGKVSVLHRPVRPEPMPLPAVVNSGSLPRIDMVMHHVDADPLFLEAAVEAGAQGIVLVATGAGNATPEFVAAVAAAIDRGVLVALTTRVAAGPVTEIYTHGGAVDLSAAGAILTGTLRAGQARSALLAVLLGESGQEARAKELRRVLGTAAGGVTAEGRAA</sequence>
<feature type="active site" description="O-isoaspartyl threonine intermediate" evidence="5">
    <location>
        <position position="59"/>
    </location>
</feature>
<comment type="similarity">
    <text evidence="1">Belongs to the asparaginase 1 family.</text>
</comment>
<evidence type="ECO:0000256" key="4">
    <source>
        <dbReference type="ARBA" id="ARBA00049366"/>
    </source>
</evidence>
<dbReference type="InterPro" id="IPR004550">
    <property type="entry name" value="AsnASE_II"/>
</dbReference>
<evidence type="ECO:0000256" key="7">
    <source>
        <dbReference type="PROSITE-ProRule" id="PRU10099"/>
    </source>
</evidence>
<dbReference type="InterPro" id="IPR027475">
    <property type="entry name" value="Asparaginase/glutaminase_AS2"/>
</dbReference>
<dbReference type="Proteomes" id="UP000325529">
    <property type="component" value="Chromosome"/>
</dbReference>
<evidence type="ECO:0000259" key="10">
    <source>
        <dbReference type="Pfam" id="PF17763"/>
    </source>
</evidence>
<accession>A0A5J6GJ81</accession>
<organism evidence="11 12">
    <name type="scientific">Streptomyces kanamyceticus</name>
    <dbReference type="NCBI Taxonomy" id="1967"/>
    <lineage>
        <taxon>Bacteria</taxon>
        <taxon>Bacillati</taxon>
        <taxon>Actinomycetota</taxon>
        <taxon>Actinomycetes</taxon>
        <taxon>Kitasatosporales</taxon>
        <taxon>Streptomycetaceae</taxon>
        <taxon>Streptomyces</taxon>
    </lineage>
</organism>
<evidence type="ECO:0000313" key="11">
    <source>
        <dbReference type="EMBL" id="QEU95930.1"/>
    </source>
</evidence>
<feature type="domain" description="L-asparaginase N-terminal" evidence="9">
    <location>
        <begin position="50"/>
        <end position="236"/>
    </location>
</feature>
<dbReference type="SMART" id="SM00870">
    <property type="entry name" value="Asparaginase"/>
    <property type="match status" value="1"/>
</dbReference>
<dbReference type="PROSITE" id="PS00917">
    <property type="entry name" value="ASN_GLN_ASE_2"/>
    <property type="match status" value="1"/>
</dbReference>
<evidence type="ECO:0000313" key="12">
    <source>
        <dbReference type="Proteomes" id="UP000325529"/>
    </source>
</evidence>
<dbReference type="PRINTS" id="PR00139">
    <property type="entry name" value="ASNGLNASE"/>
</dbReference>
<evidence type="ECO:0000256" key="5">
    <source>
        <dbReference type="PIRSR" id="PIRSR001220-1"/>
    </source>
</evidence>
<gene>
    <name evidence="11" type="ORF">CP970_37885</name>
</gene>
<dbReference type="InterPro" id="IPR036152">
    <property type="entry name" value="Asp/glu_Ase-like_sf"/>
</dbReference>
<feature type="active site" evidence="7">
    <location>
        <position position="59"/>
    </location>
</feature>
<reference evidence="11 12" key="1">
    <citation type="submission" date="2017-09" db="EMBL/GenBank/DDBJ databases">
        <authorList>
            <person name="Lee N."/>
            <person name="Cho B.-K."/>
        </authorList>
    </citation>
    <scope>NUCLEOTIDE SEQUENCE [LARGE SCALE GENOMIC DNA]</scope>
    <source>
        <strain evidence="11 12">ATCC 12853</strain>
    </source>
</reference>
<evidence type="ECO:0000256" key="1">
    <source>
        <dbReference type="ARBA" id="ARBA00010518"/>
    </source>
</evidence>
<comment type="catalytic activity">
    <reaction evidence="4">
        <text>L-asparagine + H2O = L-aspartate + NH4(+)</text>
        <dbReference type="Rhea" id="RHEA:21016"/>
        <dbReference type="ChEBI" id="CHEBI:15377"/>
        <dbReference type="ChEBI" id="CHEBI:28938"/>
        <dbReference type="ChEBI" id="CHEBI:29991"/>
        <dbReference type="ChEBI" id="CHEBI:58048"/>
        <dbReference type="EC" id="3.5.1.1"/>
    </reaction>
</comment>
<dbReference type="InterPro" id="IPR040919">
    <property type="entry name" value="Asparaginase_C"/>
</dbReference>
<dbReference type="GO" id="GO:0006528">
    <property type="term" value="P:asparagine metabolic process"/>
    <property type="evidence" value="ECO:0007669"/>
    <property type="project" value="InterPro"/>
</dbReference>
<dbReference type="AlphaFoldDB" id="A0A5J6GJ81"/>
<dbReference type="Pfam" id="PF00710">
    <property type="entry name" value="Asparaginase"/>
    <property type="match status" value="1"/>
</dbReference>
<feature type="domain" description="Asparaginase/glutaminase C-terminal" evidence="10">
    <location>
        <begin position="254"/>
        <end position="364"/>
    </location>
</feature>
<dbReference type="EC" id="3.5.1.1" evidence="2"/>